<comment type="caution">
    <text evidence="2">The sequence shown here is derived from an EMBL/GenBank/DDBJ whole genome shotgun (WGS) entry which is preliminary data.</text>
</comment>
<keyword evidence="1" id="KW-0472">Membrane</keyword>
<dbReference type="EMBL" id="BRXY01000204">
    <property type="protein sequence ID" value="GMH77063.1"/>
    <property type="molecule type" value="Genomic_DNA"/>
</dbReference>
<dbReference type="OrthoDB" id="410714at2759"/>
<dbReference type="Proteomes" id="UP001165085">
    <property type="component" value="Unassembled WGS sequence"/>
</dbReference>
<reference evidence="3" key="1">
    <citation type="journal article" date="2023" name="Commun. Biol.">
        <title>Genome analysis of Parmales, the sister group of diatoms, reveals the evolutionary specialization of diatoms from phago-mixotrophs to photoautotrophs.</title>
        <authorList>
            <person name="Ban H."/>
            <person name="Sato S."/>
            <person name="Yoshikawa S."/>
            <person name="Yamada K."/>
            <person name="Nakamura Y."/>
            <person name="Ichinomiya M."/>
            <person name="Sato N."/>
            <person name="Blanc-Mathieu R."/>
            <person name="Endo H."/>
            <person name="Kuwata A."/>
            <person name="Ogata H."/>
        </authorList>
    </citation>
    <scope>NUCLEOTIDE SEQUENCE [LARGE SCALE GENOMIC DNA]</scope>
    <source>
        <strain evidence="3">NIES 3701</strain>
    </source>
</reference>
<keyword evidence="3" id="KW-1185">Reference proteome</keyword>
<organism evidence="2 3">
    <name type="scientific">Triparma strigata</name>
    <dbReference type="NCBI Taxonomy" id="1606541"/>
    <lineage>
        <taxon>Eukaryota</taxon>
        <taxon>Sar</taxon>
        <taxon>Stramenopiles</taxon>
        <taxon>Ochrophyta</taxon>
        <taxon>Bolidophyceae</taxon>
        <taxon>Parmales</taxon>
        <taxon>Triparmaceae</taxon>
        <taxon>Triparma</taxon>
    </lineage>
</organism>
<evidence type="ECO:0000313" key="3">
    <source>
        <dbReference type="Proteomes" id="UP001165085"/>
    </source>
</evidence>
<accession>A0A9W7AXY9</accession>
<evidence type="ECO:0000256" key="1">
    <source>
        <dbReference type="SAM" id="Phobius"/>
    </source>
</evidence>
<keyword evidence="1" id="KW-1133">Transmembrane helix</keyword>
<gene>
    <name evidence="2" type="ORF">TrST_g4084</name>
</gene>
<keyword evidence="1" id="KW-0812">Transmembrane</keyword>
<sequence>MRDAGKCAFLTTFHSSRPRPSTRSPLHSNYLPFSKCLTPAHSLFTSPLSELPLDVTTAATFEPVGLSPPTIIALTVVCLVPFAWATYEFWTRIANGQQFGTGKDSITIGIPDDPKKSRGTRVLGQGALNTAYVLFAISGFVLAVSFYSALDLTNTGPLPDYAEVPKLSPAEALVGLVFKPPQ</sequence>
<feature type="transmembrane region" description="Helical" evidence="1">
    <location>
        <begin position="126"/>
        <end position="150"/>
    </location>
</feature>
<protein>
    <submittedName>
        <fullName evidence="2">Uncharacterized protein</fullName>
    </submittedName>
</protein>
<evidence type="ECO:0000313" key="2">
    <source>
        <dbReference type="EMBL" id="GMH77063.1"/>
    </source>
</evidence>
<name>A0A9W7AXY9_9STRA</name>
<proteinExistence type="predicted"/>
<dbReference type="AlphaFoldDB" id="A0A9W7AXY9"/>